<evidence type="ECO:0000313" key="2">
    <source>
        <dbReference type="Proteomes" id="UP001173801"/>
    </source>
</evidence>
<reference evidence="1" key="2">
    <citation type="journal article" date="2023" name="Microorganisms">
        <title>Isolation and Genomic Characteristics of Cat-Borne Campylobacter felis sp. nov. and Sheep-Borne Campylobacter ovis sp. nov.</title>
        <authorList>
            <person name="Wang H."/>
            <person name="Li Y."/>
            <person name="Gu Y."/>
            <person name="Zhou G."/>
            <person name="Chen X."/>
            <person name="Zhang X."/>
            <person name="Shao Z."/>
            <person name="Zhang J."/>
            <person name="Zhang M."/>
        </authorList>
    </citation>
    <scope>NUCLEOTIDE SEQUENCE</scope>
    <source>
        <strain evidence="1">PS10</strain>
    </source>
</reference>
<gene>
    <name evidence="1" type="ORF">NYG85_07400</name>
</gene>
<proteinExistence type="predicted"/>
<name>A0ABT7HQI4_9BACT</name>
<comment type="caution">
    <text evidence="1">The sequence shown here is derived from an EMBL/GenBank/DDBJ whole genome shotgun (WGS) entry which is preliminary data.</text>
</comment>
<dbReference type="Proteomes" id="UP001173801">
    <property type="component" value="Unassembled WGS sequence"/>
</dbReference>
<dbReference type="EMBL" id="JANURM010000009">
    <property type="protein sequence ID" value="MDL0089187.1"/>
    <property type="molecule type" value="Genomic_DNA"/>
</dbReference>
<evidence type="ECO:0000313" key="1">
    <source>
        <dbReference type="EMBL" id="MDL0089187.1"/>
    </source>
</evidence>
<evidence type="ECO:0008006" key="3">
    <source>
        <dbReference type="Google" id="ProtNLM"/>
    </source>
</evidence>
<reference evidence="1" key="1">
    <citation type="submission" date="2022-08" db="EMBL/GenBank/DDBJ databases">
        <authorList>
            <person name="Wang H."/>
        </authorList>
    </citation>
    <scope>NUCLEOTIDE SEQUENCE</scope>
    <source>
        <strain evidence="1">PS10</strain>
    </source>
</reference>
<accession>A0ABT7HQI4</accession>
<sequence length="101" mass="11552">MKYYKKFKILQELEAKAGNGAIFIINNPYKDYGVSFIEGGFKHGRDYKATLSVSIDQGSVKPFAVVHFTNKGVKKLLKKSIKARARIDEIWKEHIINADNY</sequence>
<organism evidence="1 2">
    <name type="scientific">Campylobacter gastrosuis</name>
    <dbReference type="NCBI Taxonomy" id="2974576"/>
    <lineage>
        <taxon>Bacteria</taxon>
        <taxon>Pseudomonadati</taxon>
        <taxon>Campylobacterota</taxon>
        <taxon>Epsilonproteobacteria</taxon>
        <taxon>Campylobacterales</taxon>
        <taxon>Campylobacteraceae</taxon>
        <taxon>Campylobacter</taxon>
    </lineage>
</organism>
<protein>
    <recommendedName>
        <fullName evidence="3">Phage protein</fullName>
    </recommendedName>
</protein>
<keyword evidence="2" id="KW-1185">Reference proteome</keyword>
<dbReference type="RefSeq" id="WP_284937845.1">
    <property type="nucleotide sequence ID" value="NZ_JANURM010000009.1"/>
</dbReference>